<sequence>MKILYLNYWQSVEDEIIALDCSRNTIDKKRVTLRTTKKNIYKGLDKRVDQMNGFDAHGPAFRLGEFLACLGRMGSADELEQTQVLTVLLKISSKKVTEL</sequence>
<evidence type="ECO:0000313" key="1">
    <source>
        <dbReference type="EMBL" id="KAK6645323.1"/>
    </source>
</evidence>
<protein>
    <submittedName>
        <fullName evidence="1">Uncharacterized protein</fullName>
    </submittedName>
</protein>
<evidence type="ECO:0000313" key="2">
    <source>
        <dbReference type="Proteomes" id="UP001372834"/>
    </source>
</evidence>
<gene>
    <name evidence="1" type="ORF">RUM43_001599</name>
</gene>
<dbReference type="AlphaFoldDB" id="A0AAN8XQ15"/>
<dbReference type="EMBL" id="JAWJWE010000001">
    <property type="protein sequence ID" value="KAK6645323.1"/>
    <property type="molecule type" value="Genomic_DNA"/>
</dbReference>
<reference evidence="1 2" key="1">
    <citation type="submission" date="2023-10" db="EMBL/GenBank/DDBJ databases">
        <title>Genomes of two closely related lineages of the louse Polyplax serrata with different host specificities.</title>
        <authorList>
            <person name="Martinu J."/>
            <person name="Tarabai H."/>
            <person name="Stefka J."/>
            <person name="Hypsa V."/>
        </authorList>
    </citation>
    <scope>NUCLEOTIDE SEQUENCE [LARGE SCALE GENOMIC DNA]</scope>
    <source>
        <strain evidence="1">HR10_N</strain>
    </source>
</reference>
<organism evidence="1 2">
    <name type="scientific">Polyplax serrata</name>
    <name type="common">Common mouse louse</name>
    <dbReference type="NCBI Taxonomy" id="468196"/>
    <lineage>
        <taxon>Eukaryota</taxon>
        <taxon>Metazoa</taxon>
        <taxon>Ecdysozoa</taxon>
        <taxon>Arthropoda</taxon>
        <taxon>Hexapoda</taxon>
        <taxon>Insecta</taxon>
        <taxon>Pterygota</taxon>
        <taxon>Neoptera</taxon>
        <taxon>Paraneoptera</taxon>
        <taxon>Psocodea</taxon>
        <taxon>Troctomorpha</taxon>
        <taxon>Phthiraptera</taxon>
        <taxon>Anoplura</taxon>
        <taxon>Polyplacidae</taxon>
        <taxon>Polyplax</taxon>
    </lineage>
</organism>
<proteinExistence type="predicted"/>
<dbReference type="Proteomes" id="UP001372834">
    <property type="component" value="Unassembled WGS sequence"/>
</dbReference>
<accession>A0AAN8XQ15</accession>
<name>A0AAN8XQ15_POLSC</name>
<comment type="caution">
    <text evidence="1">The sequence shown here is derived from an EMBL/GenBank/DDBJ whole genome shotgun (WGS) entry which is preliminary data.</text>
</comment>